<sequence>MHNALYFKPKIPKLWNSLLSVAIIPQFGEYKLGNQV</sequence>
<protein>
    <submittedName>
        <fullName evidence="1">Uncharacterized protein</fullName>
    </submittedName>
</protein>
<gene>
    <name evidence="1" type="ORF">C8E01_10992</name>
</gene>
<name>A0A2U1AU53_9BACT</name>
<comment type="caution">
    <text evidence="1">The sequence shown here is derived from an EMBL/GenBank/DDBJ whole genome shotgun (WGS) entry which is preliminary data.</text>
</comment>
<reference evidence="1 2" key="1">
    <citation type="submission" date="2018-04" db="EMBL/GenBank/DDBJ databases">
        <title>Genomic Encyclopedia of Type Strains, Phase IV (KMG-IV): sequencing the most valuable type-strain genomes for metagenomic binning, comparative biology and taxonomic classification.</title>
        <authorList>
            <person name="Goeker M."/>
        </authorList>
    </citation>
    <scope>NUCLEOTIDE SEQUENCE [LARGE SCALE GENOMIC DNA]</scope>
    <source>
        <strain evidence="1 2">DSM 100231</strain>
    </source>
</reference>
<keyword evidence="2" id="KW-1185">Reference proteome</keyword>
<evidence type="ECO:0000313" key="2">
    <source>
        <dbReference type="Proteomes" id="UP000245466"/>
    </source>
</evidence>
<accession>A0A2U1AU53</accession>
<dbReference type="Proteomes" id="UP000245466">
    <property type="component" value="Unassembled WGS sequence"/>
</dbReference>
<organism evidence="1 2">
    <name type="scientific">Pontibacter virosus</name>
    <dbReference type="NCBI Taxonomy" id="1765052"/>
    <lineage>
        <taxon>Bacteria</taxon>
        <taxon>Pseudomonadati</taxon>
        <taxon>Bacteroidota</taxon>
        <taxon>Cytophagia</taxon>
        <taxon>Cytophagales</taxon>
        <taxon>Hymenobacteraceae</taxon>
        <taxon>Pontibacter</taxon>
    </lineage>
</organism>
<dbReference type="AlphaFoldDB" id="A0A2U1AU53"/>
<proteinExistence type="predicted"/>
<dbReference type="EMBL" id="QEKI01000009">
    <property type="protein sequence ID" value="PVY39948.1"/>
    <property type="molecule type" value="Genomic_DNA"/>
</dbReference>
<evidence type="ECO:0000313" key="1">
    <source>
        <dbReference type="EMBL" id="PVY39948.1"/>
    </source>
</evidence>